<proteinExistence type="predicted"/>
<dbReference type="AlphaFoldDB" id="A0A067G872"/>
<dbReference type="Gene3D" id="3.30.40.10">
    <property type="entry name" value="Zinc/RING finger domain, C3HC4 (zinc finger)"/>
    <property type="match status" value="1"/>
</dbReference>
<gene>
    <name evidence="4" type="ORF">CISIN_1g045986mg</name>
</gene>
<feature type="transmembrane region" description="Helical" evidence="2">
    <location>
        <begin position="21"/>
        <end position="40"/>
    </location>
</feature>
<evidence type="ECO:0000259" key="3">
    <source>
        <dbReference type="PROSITE" id="PS50089"/>
    </source>
</evidence>
<evidence type="ECO:0000256" key="1">
    <source>
        <dbReference type="PROSITE-ProRule" id="PRU00175"/>
    </source>
</evidence>
<dbReference type="SUPFAM" id="SSF57850">
    <property type="entry name" value="RING/U-box"/>
    <property type="match status" value="1"/>
</dbReference>
<keyword evidence="2" id="KW-0472">Membrane</keyword>
<keyword evidence="1" id="KW-0863">Zinc-finger</keyword>
<organism evidence="4 5">
    <name type="scientific">Citrus sinensis</name>
    <name type="common">Sweet orange</name>
    <name type="synonym">Citrus aurantium var. sinensis</name>
    <dbReference type="NCBI Taxonomy" id="2711"/>
    <lineage>
        <taxon>Eukaryota</taxon>
        <taxon>Viridiplantae</taxon>
        <taxon>Streptophyta</taxon>
        <taxon>Embryophyta</taxon>
        <taxon>Tracheophyta</taxon>
        <taxon>Spermatophyta</taxon>
        <taxon>Magnoliopsida</taxon>
        <taxon>eudicotyledons</taxon>
        <taxon>Gunneridae</taxon>
        <taxon>Pentapetalae</taxon>
        <taxon>rosids</taxon>
        <taxon>malvids</taxon>
        <taxon>Sapindales</taxon>
        <taxon>Rutaceae</taxon>
        <taxon>Aurantioideae</taxon>
        <taxon>Citrus</taxon>
    </lineage>
</organism>
<protein>
    <recommendedName>
        <fullName evidence="3">RING-type domain-containing protein</fullName>
    </recommendedName>
</protein>
<dbReference type="InterPro" id="IPR013083">
    <property type="entry name" value="Znf_RING/FYVE/PHD"/>
</dbReference>
<reference evidence="4 5" key="1">
    <citation type="submission" date="2014-04" db="EMBL/GenBank/DDBJ databases">
        <authorList>
            <consortium name="International Citrus Genome Consortium"/>
            <person name="Gmitter F."/>
            <person name="Chen C."/>
            <person name="Farmerie W."/>
            <person name="Harkins T."/>
            <person name="Desany B."/>
            <person name="Mohiuddin M."/>
            <person name="Kodira C."/>
            <person name="Borodovsky M."/>
            <person name="Lomsadze A."/>
            <person name="Burns P."/>
            <person name="Jenkins J."/>
            <person name="Prochnik S."/>
            <person name="Shu S."/>
            <person name="Chapman J."/>
            <person name="Pitluck S."/>
            <person name="Schmutz J."/>
            <person name="Rokhsar D."/>
        </authorList>
    </citation>
    <scope>NUCLEOTIDE SEQUENCE</scope>
</reference>
<dbReference type="GO" id="GO:0008270">
    <property type="term" value="F:zinc ion binding"/>
    <property type="evidence" value="ECO:0007669"/>
    <property type="project" value="UniProtKB-KW"/>
</dbReference>
<sequence length="148" mass="17716">DETLFVIRRLMDLRSNRQAEIVLTYTLTIALSLLLLIWVYEICIWARDLYQRMHDPEVGSFDVLRLWDRPLRHQRVIEKLPPAEKYDGHLHNKKFTSECVICLEEFVSGDLFRILPFCKHVYHSHCIIRWFSDEFTCPICRSSIYLDA</sequence>
<dbReference type="CDD" id="cd16448">
    <property type="entry name" value="RING-H2"/>
    <property type="match status" value="1"/>
</dbReference>
<dbReference type="InterPro" id="IPR001841">
    <property type="entry name" value="Znf_RING"/>
</dbReference>
<evidence type="ECO:0000313" key="4">
    <source>
        <dbReference type="EMBL" id="KDO75858.1"/>
    </source>
</evidence>
<keyword evidence="2" id="KW-1133">Transmembrane helix</keyword>
<keyword evidence="1" id="KW-0862">Zinc</keyword>
<name>A0A067G872_CITSI</name>
<dbReference type="STRING" id="2711.A0A067G872"/>
<evidence type="ECO:0000256" key="2">
    <source>
        <dbReference type="SAM" id="Phobius"/>
    </source>
</evidence>
<keyword evidence="2" id="KW-0812">Transmembrane</keyword>
<accession>A0A067G872</accession>
<dbReference type="Pfam" id="PF13639">
    <property type="entry name" value="zf-RING_2"/>
    <property type="match status" value="1"/>
</dbReference>
<dbReference type="PROSITE" id="PS50089">
    <property type="entry name" value="ZF_RING_2"/>
    <property type="match status" value="1"/>
</dbReference>
<dbReference type="EMBL" id="KK784882">
    <property type="protein sequence ID" value="KDO75858.1"/>
    <property type="molecule type" value="Genomic_DNA"/>
</dbReference>
<dbReference type="SMR" id="A0A067G872"/>
<feature type="non-terminal residue" evidence="4">
    <location>
        <position position="1"/>
    </location>
</feature>
<dbReference type="SMART" id="SM00184">
    <property type="entry name" value="RING"/>
    <property type="match status" value="1"/>
</dbReference>
<feature type="domain" description="RING-type" evidence="3">
    <location>
        <begin position="99"/>
        <end position="141"/>
    </location>
</feature>
<keyword evidence="1" id="KW-0479">Metal-binding</keyword>
<evidence type="ECO:0000313" key="5">
    <source>
        <dbReference type="Proteomes" id="UP000027120"/>
    </source>
</evidence>
<keyword evidence="5" id="KW-1185">Reference proteome</keyword>
<dbReference type="Proteomes" id="UP000027120">
    <property type="component" value="Unassembled WGS sequence"/>
</dbReference>
<dbReference type="PANTHER" id="PTHR45676">
    <property type="entry name" value="RING-H2 FINGER PROTEIN ATL51-RELATED"/>
    <property type="match status" value="1"/>
</dbReference>